<name>A0AA47EKA6_9CLOT</name>
<proteinExistence type="predicted"/>
<sequence length="63" mass="7426">MQSENLLQRYKIGEFIKMIVDAESINEFNLELYFKIIEMMIVFEENKIIVTLIEGTQIEVLIG</sequence>
<dbReference type="AlphaFoldDB" id="A0AA47EKA6"/>
<evidence type="ECO:0000313" key="1">
    <source>
        <dbReference type="EMBL" id="WAG61798.1"/>
    </source>
</evidence>
<organism evidence="1 2">
    <name type="scientific">Clostridium estertheticum</name>
    <dbReference type="NCBI Taxonomy" id="238834"/>
    <lineage>
        <taxon>Bacteria</taxon>
        <taxon>Bacillati</taxon>
        <taxon>Bacillota</taxon>
        <taxon>Clostridia</taxon>
        <taxon>Eubacteriales</taxon>
        <taxon>Clostridiaceae</taxon>
        <taxon>Clostridium</taxon>
    </lineage>
</organism>
<reference evidence="1" key="1">
    <citation type="submission" date="2021-11" db="EMBL/GenBank/DDBJ databases">
        <title>Clostridia strains as spoilage organisms.</title>
        <authorList>
            <person name="Wambui J."/>
            <person name="Stevens M.J.A."/>
            <person name="Stephan R."/>
        </authorList>
    </citation>
    <scope>NUCLEOTIDE SEQUENCE</scope>
    <source>
        <strain evidence="1">CF009</strain>
    </source>
</reference>
<dbReference type="RefSeq" id="WP_216121385.1">
    <property type="nucleotide sequence ID" value="NZ_CP086239.1"/>
</dbReference>
<protein>
    <submittedName>
        <fullName evidence="1">Uncharacterized protein</fullName>
    </submittedName>
</protein>
<accession>A0AA47EKA6</accession>
<dbReference type="Proteomes" id="UP001164733">
    <property type="component" value="Chromosome"/>
</dbReference>
<evidence type="ECO:0000313" key="2">
    <source>
        <dbReference type="Proteomes" id="UP001164733"/>
    </source>
</evidence>
<dbReference type="EMBL" id="CP086239">
    <property type="protein sequence ID" value="WAG61798.1"/>
    <property type="molecule type" value="Genomic_DNA"/>
</dbReference>
<gene>
    <name evidence="1" type="ORF">LL038_06010</name>
</gene>